<evidence type="ECO:0000313" key="1">
    <source>
        <dbReference type="EMBL" id="KAJ9114129.1"/>
    </source>
</evidence>
<keyword evidence="2" id="KW-1185">Reference proteome</keyword>
<sequence length="537" mass="61937">MFSALIILTRYRALFLFTSIIVLIGLSTHLHYHDELFRHHVKQIFSHSIRKGGNRQSWYLPWTWNRTSGSDALGWREQEEQIAESAGVEIELVEATRRRIAGVQEQCIRDASIWEREYGRANIRMARSYEGSHARLKQLVRKALRVTGGHGVSKDEIWFSLFGEWFEKFVQSEENDRIGYVKVNGAVPATGSDYFSFCSSLHIPHNSSLILVELSINDEYLPAEHTANMENLLRGLLELPSQPAVILVQALEFNSARMANGGDVHLPVAVYYDVPVISMRNSLAGHFMRNTELLHPYFTTDWWQNPDVRHINSRGHRDMSNMVMALLQDVVCDYTRLQGATEESLDGHVETDMVMMELLKDVYELPDPTYVPVSEIKVAFDLSDYWLDQAKQARPWGPWHRHKDDDQPAKIQPGVWSEEKELGQVPRLRFLQHWSENIQNLPLEPQCFSTRSVEHPLMPIKASGWHSWYHPDRPEKTYLFSNTTGSTFKFDIETRLGIIKMYSLRSKTFGLGSVWCWVDGKRNDGVRADGYWDNGNA</sequence>
<gene>
    <name evidence="1" type="ORF">QFC20_001645</name>
</gene>
<protein>
    <submittedName>
        <fullName evidence="1">Uncharacterized protein</fullName>
    </submittedName>
</protein>
<comment type="caution">
    <text evidence="1">The sequence shown here is derived from an EMBL/GenBank/DDBJ whole genome shotgun (WGS) entry which is preliminary data.</text>
</comment>
<evidence type="ECO:0000313" key="2">
    <source>
        <dbReference type="Proteomes" id="UP001230649"/>
    </source>
</evidence>
<reference evidence="1" key="1">
    <citation type="submission" date="2023-04" db="EMBL/GenBank/DDBJ databases">
        <title>Draft Genome sequencing of Naganishia species isolated from polar environments using Oxford Nanopore Technology.</title>
        <authorList>
            <person name="Leo P."/>
            <person name="Venkateswaran K."/>
        </authorList>
    </citation>
    <scope>NUCLEOTIDE SEQUENCE</scope>
    <source>
        <strain evidence="1">MNA-CCFEE 5262</strain>
    </source>
</reference>
<organism evidence="1 2">
    <name type="scientific">Naganishia adeliensis</name>
    <dbReference type="NCBI Taxonomy" id="92952"/>
    <lineage>
        <taxon>Eukaryota</taxon>
        <taxon>Fungi</taxon>
        <taxon>Dikarya</taxon>
        <taxon>Basidiomycota</taxon>
        <taxon>Agaricomycotina</taxon>
        <taxon>Tremellomycetes</taxon>
        <taxon>Filobasidiales</taxon>
        <taxon>Filobasidiaceae</taxon>
        <taxon>Naganishia</taxon>
    </lineage>
</organism>
<name>A0ACC2WQT9_9TREE</name>
<dbReference type="EMBL" id="JASBWS010000010">
    <property type="protein sequence ID" value="KAJ9114129.1"/>
    <property type="molecule type" value="Genomic_DNA"/>
</dbReference>
<proteinExistence type="predicted"/>
<accession>A0ACC2WQT9</accession>
<dbReference type="Proteomes" id="UP001230649">
    <property type="component" value="Unassembled WGS sequence"/>
</dbReference>